<dbReference type="Pfam" id="PF17766">
    <property type="entry name" value="fn3_6"/>
    <property type="match status" value="1"/>
</dbReference>
<evidence type="ECO:0000256" key="11">
    <source>
        <dbReference type="PIRSR" id="PIRSR615500-1"/>
    </source>
</evidence>
<keyword evidence="8 12" id="KW-0378">Hydrolase</keyword>
<dbReference type="InterPro" id="IPR045051">
    <property type="entry name" value="SBT"/>
</dbReference>
<comment type="similarity">
    <text evidence="3 12">Belongs to the peptidase S8 family.</text>
</comment>
<evidence type="ECO:0000256" key="7">
    <source>
        <dbReference type="ARBA" id="ARBA00022729"/>
    </source>
</evidence>
<dbReference type="Pfam" id="PF05922">
    <property type="entry name" value="Inhibitor_I9"/>
    <property type="match status" value="1"/>
</dbReference>
<evidence type="ECO:0000256" key="12">
    <source>
        <dbReference type="PROSITE-ProRule" id="PRU01240"/>
    </source>
</evidence>
<dbReference type="Pfam" id="PF02225">
    <property type="entry name" value="PA"/>
    <property type="match status" value="1"/>
</dbReference>
<dbReference type="FunFam" id="3.30.70.80:FF:000002">
    <property type="entry name" value="Subtilisin-like protease SBT5.3"/>
    <property type="match status" value="1"/>
</dbReference>
<dbReference type="Gene3D" id="2.60.40.2310">
    <property type="match status" value="1"/>
</dbReference>
<keyword evidence="5" id="KW-0964">Secreted</keyword>
<keyword evidence="9 12" id="KW-0720">Serine protease</keyword>
<proteinExistence type="inferred from homology"/>
<evidence type="ECO:0000259" key="15">
    <source>
        <dbReference type="Pfam" id="PF02225"/>
    </source>
</evidence>
<dbReference type="CDD" id="cd04852">
    <property type="entry name" value="Peptidases_S8_3"/>
    <property type="match status" value="1"/>
</dbReference>
<dbReference type="FunFam" id="2.60.40.2310:FF:000002">
    <property type="entry name" value="p69E protein-like"/>
    <property type="match status" value="1"/>
</dbReference>
<dbReference type="FunFam" id="3.50.30.30:FF:000005">
    <property type="entry name" value="subtilisin-like protease SBT1.5"/>
    <property type="match status" value="1"/>
</dbReference>
<sequence>MWSLKQSIFLLSFILFSLFQTLPAFATKKSYVVYLGTHAHGPEVTGAKLDSVTDYHHEFLSSFLGSYEEAKDAIIYSYQRHINGFAATLDEEQAAEIARHPKVVSVFLNQGRKLHTTHSWEFMLLEKDGVIHPSSLWEKARYGEDTIIGNLDTGVWPEAESFSDKGIGPIPSKWNGICQNDDIDGVRCNRKLIGARYFNKGYASYVGSLNSSFNTARDHDGHGSHTLSTAGGNFVPGANVFGLGNGTAKGGSPRARLAAYKVCWPPVNGSECFDADILAAFDFAIHDGVDVLSISLGGDPADYFNDGVSIGAFHAVKNGIVVVCSAGNSGPKAGTVSNIAPWILTVGASTLDREFQTFVELRNGKRLKGTSLSKPLPDAKFYSLISAAQAKAANASLADAILCKGGTLDPKKVNGKILVCLRGDIARVEKGQHAAEAGAVGMILCNDKSTGNELIADPHILPASQINYTDGLAVFAYINSTDDPLGFITDPTDQVGIKPAPFMASFSSKGPNTITPEILKPDVTAPGVNIIAAFTGSRSPTDENFDTRRTAFITESGTSMSCPHVSGVAGLLKTLHPDWSPSAIRSAITTTARTRDNRVNPMVDGSYVKATPFSYGTGHIRPNRAMDPGLVYDLTTKDYLDFLCALGYNQTMVDLFTEGPHHYQCPESVTLLDFNYPSISVPKLSGSVTVSRKVKNVGSPATYAARIREPIGVSISVEPNILKFDNIGQEKSFKLTLEAKGESLSSDYVFGGLTWTDGKHYVRSPIVVAA</sequence>
<reference evidence="18" key="1">
    <citation type="journal article" date="2023" name="Science">
        <title>Elucidation of the pathway for biosynthesis of saponin adjuvants from the soapbark tree.</title>
        <authorList>
            <person name="Reed J."/>
            <person name="Orme A."/>
            <person name="El-Demerdash A."/>
            <person name="Owen C."/>
            <person name="Martin L.B.B."/>
            <person name="Misra R.C."/>
            <person name="Kikuchi S."/>
            <person name="Rejzek M."/>
            <person name="Martin A.C."/>
            <person name="Harkess A."/>
            <person name="Leebens-Mack J."/>
            <person name="Louveau T."/>
            <person name="Stephenson M.J."/>
            <person name="Osbourn A."/>
        </authorList>
    </citation>
    <scope>NUCLEOTIDE SEQUENCE</scope>
    <source>
        <strain evidence="18">S10</strain>
    </source>
</reference>
<dbReference type="PRINTS" id="PR00723">
    <property type="entry name" value="SUBTILISIN"/>
</dbReference>
<feature type="active site" description="Charge relay system" evidence="11 12">
    <location>
        <position position="222"/>
    </location>
</feature>
<dbReference type="PANTHER" id="PTHR10795">
    <property type="entry name" value="PROPROTEIN CONVERTASE SUBTILISIN/KEXIN"/>
    <property type="match status" value="1"/>
</dbReference>
<dbReference type="InterPro" id="IPR041469">
    <property type="entry name" value="Subtilisin-like_FN3"/>
</dbReference>
<keyword evidence="10" id="KW-0325">Glycoprotein</keyword>
<feature type="active site" description="Charge relay system" evidence="11 12">
    <location>
        <position position="152"/>
    </location>
</feature>
<gene>
    <name evidence="18" type="ORF">O6P43_012070</name>
</gene>
<dbReference type="InterPro" id="IPR046450">
    <property type="entry name" value="PA_dom_sf"/>
</dbReference>
<feature type="domain" description="Inhibitor I9" evidence="16">
    <location>
        <begin position="30"/>
        <end position="115"/>
    </location>
</feature>
<dbReference type="KEGG" id="qsa:O6P43_012070"/>
<dbReference type="SUPFAM" id="SSF52025">
    <property type="entry name" value="PA domain"/>
    <property type="match status" value="1"/>
</dbReference>
<protein>
    <submittedName>
        <fullName evidence="18">Subtilisin-like protease</fullName>
    </submittedName>
</protein>
<dbReference type="AlphaFoldDB" id="A0AAD7PU03"/>
<dbReference type="SUPFAM" id="SSF52743">
    <property type="entry name" value="Subtilisin-like"/>
    <property type="match status" value="1"/>
</dbReference>
<organism evidence="18 19">
    <name type="scientific">Quillaja saponaria</name>
    <name type="common">Soap bark tree</name>
    <dbReference type="NCBI Taxonomy" id="32244"/>
    <lineage>
        <taxon>Eukaryota</taxon>
        <taxon>Viridiplantae</taxon>
        <taxon>Streptophyta</taxon>
        <taxon>Embryophyta</taxon>
        <taxon>Tracheophyta</taxon>
        <taxon>Spermatophyta</taxon>
        <taxon>Magnoliopsida</taxon>
        <taxon>eudicotyledons</taxon>
        <taxon>Gunneridae</taxon>
        <taxon>Pentapetalae</taxon>
        <taxon>rosids</taxon>
        <taxon>fabids</taxon>
        <taxon>Fabales</taxon>
        <taxon>Quillajaceae</taxon>
        <taxon>Quillaja</taxon>
    </lineage>
</organism>
<evidence type="ECO:0000256" key="6">
    <source>
        <dbReference type="ARBA" id="ARBA00022670"/>
    </source>
</evidence>
<comment type="subcellular location">
    <subcellularLocation>
        <location evidence="2">Secreted</location>
        <location evidence="2">Extracellular space</location>
        <location evidence="2">Apoplast</location>
    </subcellularLocation>
</comment>
<evidence type="ECO:0000259" key="17">
    <source>
        <dbReference type="Pfam" id="PF17766"/>
    </source>
</evidence>
<feature type="chain" id="PRO_5042442035" evidence="13">
    <location>
        <begin position="27"/>
        <end position="770"/>
    </location>
</feature>
<keyword evidence="7 13" id="KW-0732">Signal</keyword>
<feature type="domain" description="PA" evidence="15">
    <location>
        <begin position="400"/>
        <end position="473"/>
    </location>
</feature>
<evidence type="ECO:0000256" key="10">
    <source>
        <dbReference type="ARBA" id="ARBA00023180"/>
    </source>
</evidence>
<evidence type="ECO:0000256" key="8">
    <source>
        <dbReference type="ARBA" id="ARBA00022801"/>
    </source>
</evidence>
<evidence type="ECO:0000256" key="2">
    <source>
        <dbReference type="ARBA" id="ARBA00004271"/>
    </source>
</evidence>
<dbReference type="GO" id="GO:0006508">
    <property type="term" value="P:proteolysis"/>
    <property type="evidence" value="ECO:0007669"/>
    <property type="project" value="UniProtKB-KW"/>
</dbReference>
<dbReference type="GO" id="GO:0048046">
    <property type="term" value="C:apoplast"/>
    <property type="evidence" value="ECO:0007669"/>
    <property type="project" value="UniProtKB-SubCell"/>
</dbReference>
<feature type="signal peptide" evidence="13">
    <location>
        <begin position="1"/>
        <end position="26"/>
    </location>
</feature>
<dbReference type="GO" id="GO:0009610">
    <property type="term" value="P:response to symbiotic fungus"/>
    <property type="evidence" value="ECO:0007669"/>
    <property type="project" value="UniProtKB-ARBA"/>
</dbReference>
<dbReference type="FunFam" id="3.40.50.200:FF:000006">
    <property type="entry name" value="Subtilisin-like protease SBT1.5"/>
    <property type="match status" value="1"/>
</dbReference>
<evidence type="ECO:0000313" key="18">
    <source>
        <dbReference type="EMBL" id="KAJ7967873.1"/>
    </source>
</evidence>
<feature type="active site" description="Charge relay system" evidence="11 12">
    <location>
        <position position="559"/>
    </location>
</feature>
<comment type="function">
    <text evidence="1">Required for arbuscular mycorrhiza (AM) development during AM symbiosis with AM fungi (e.g. Glomeromycota intraradices).</text>
</comment>
<comment type="caution">
    <text evidence="18">The sequence shown here is derived from an EMBL/GenBank/DDBJ whole genome shotgun (WGS) entry which is preliminary data.</text>
</comment>
<dbReference type="Gene3D" id="3.50.30.30">
    <property type="match status" value="1"/>
</dbReference>
<dbReference type="InterPro" id="IPR037045">
    <property type="entry name" value="S8pro/Inhibitor_I9_sf"/>
</dbReference>
<keyword evidence="19" id="KW-1185">Reference proteome</keyword>
<evidence type="ECO:0000259" key="16">
    <source>
        <dbReference type="Pfam" id="PF05922"/>
    </source>
</evidence>
<feature type="domain" description="Subtilisin-like protease fibronectin type-III" evidence="17">
    <location>
        <begin position="673"/>
        <end position="768"/>
    </location>
</feature>
<evidence type="ECO:0000256" key="1">
    <source>
        <dbReference type="ARBA" id="ARBA00002076"/>
    </source>
</evidence>
<dbReference type="EMBL" id="JARAOO010000005">
    <property type="protein sequence ID" value="KAJ7967874.1"/>
    <property type="molecule type" value="Genomic_DNA"/>
</dbReference>
<dbReference type="InterPro" id="IPR023828">
    <property type="entry name" value="Peptidase_S8_Ser-AS"/>
</dbReference>
<dbReference type="GO" id="GO:0009609">
    <property type="term" value="P:response to symbiotic bacterium"/>
    <property type="evidence" value="ECO:0007669"/>
    <property type="project" value="UniProtKB-ARBA"/>
</dbReference>
<dbReference type="InterPro" id="IPR003137">
    <property type="entry name" value="PA_domain"/>
</dbReference>
<keyword evidence="4" id="KW-0052">Apoplast</keyword>
<dbReference type="Proteomes" id="UP001163823">
    <property type="component" value="Chromosome 5"/>
</dbReference>
<keyword evidence="6 12" id="KW-0645">Protease</keyword>
<dbReference type="InterPro" id="IPR015500">
    <property type="entry name" value="Peptidase_S8_subtilisin-rel"/>
</dbReference>
<evidence type="ECO:0000256" key="13">
    <source>
        <dbReference type="SAM" id="SignalP"/>
    </source>
</evidence>
<dbReference type="InterPro" id="IPR034197">
    <property type="entry name" value="Peptidases_S8_3"/>
</dbReference>
<dbReference type="Pfam" id="PF00082">
    <property type="entry name" value="Peptidase_S8"/>
    <property type="match status" value="1"/>
</dbReference>
<evidence type="ECO:0000256" key="4">
    <source>
        <dbReference type="ARBA" id="ARBA00022523"/>
    </source>
</evidence>
<dbReference type="InterPro" id="IPR010259">
    <property type="entry name" value="S8pro/Inhibitor_I9"/>
</dbReference>
<dbReference type="EMBL" id="JARAOO010000005">
    <property type="protein sequence ID" value="KAJ7967873.1"/>
    <property type="molecule type" value="Genomic_DNA"/>
</dbReference>
<evidence type="ECO:0000259" key="14">
    <source>
        <dbReference type="Pfam" id="PF00082"/>
    </source>
</evidence>
<dbReference type="PROSITE" id="PS51892">
    <property type="entry name" value="SUBTILASE"/>
    <property type="match status" value="1"/>
</dbReference>
<name>A0AAD7PU03_QUISA</name>
<evidence type="ECO:0000256" key="9">
    <source>
        <dbReference type="ARBA" id="ARBA00022825"/>
    </source>
</evidence>
<dbReference type="InterPro" id="IPR036852">
    <property type="entry name" value="Peptidase_S8/S53_dom_sf"/>
</dbReference>
<dbReference type="PROSITE" id="PS00138">
    <property type="entry name" value="SUBTILASE_SER"/>
    <property type="match status" value="1"/>
</dbReference>
<evidence type="ECO:0000313" key="19">
    <source>
        <dbReference type="Proteomes" id="UP001163823"/>
    </source>
</evidence>
<dbReference type="InterPro" id="IPR000209">
    <property type="entry name" value="Peptidase_S8/S53_dom"/>
</dbReference>
<dbReference type="Gene3D" id="3.30.70.80">
    <property type="entry name" value="Peptidase S8 propeptide/proteinase inhibitor I9"/>
    <property type="match status" value="1"/>
</dbReference>
<evidence type="ECO:0000256" key="5">
    <source>
        <dbReference type="ARBA" id="ARBA00022525"/>
    </source>
</evidence>
<accession>A0AAD7PU03</accession>
<feature type="domain" description="Peptidase S8/S53" evidence="14">
    <location>
        <begin position="143"/>
        <end position="601"/>
    </location>
</feature>
<dbReference type="Gene3D" id="3.40.50.200">
    <property type="entry name" value="Peptidase S8/S53 domain"/>
    <property type="match status" value="1"/>
</dbReference>
<dbReference type="GO" id="GO:0004252">
    <property type="term" value="F:serine-type endopeptidase activity"/>
    <property type="evidence" value="ECO:0007669"/>
    <property type="project" value="UniProtKB-UniRule"/>
</dbReference>
<evidence type="ECO:0000256" key="3">
    <source>
        <dbReference type="ARBA" id="ARBA00011073"/>
    </source>
</evidence>
<dbReference type="CDD" id="cd02120">
    <property type="entry name" value="PA_subtilisin_like"/>
    <property type="match status" value="1"/>
</dbReference>